<reference evidence="1 2" key="1">
    <citation type="submission" date="2020-04" db="EMBL/GenBank/DDBJ databases">
        <authorList>
            <person name="De Canck E."/>
        </authorList>
    </citation>
    <scope>NUCLEOTIDE SEQUENCE [LARGE SCALE GENOMIC DNA]</scope>
    <source>
        <strain evidence="1 2">LMG 28138</strain>
    </source>
</reference>
<dbReference type="InterPro" id="IPR021769">
    <property type="entry name" value="DUF3331"/>
</dbReference>
<name>A0A6S7AXM6_9BURK</name>
<keyword evidence="2" id="KW-1185">Reference proteome</keyword>
<accession>A0A6S7AXM6</accession>
<dbReference type="AlphaFoldDB" id="A0A6S7AXM6"/>
<protein>
    <recommendedName>
        <fullName evidence="3">DUF3331 domain-containing protein</fullName>
    </recommendedName>
</protein>
<sequence>MNGKVSASDPWPCILKRLLTSTSASECSASLNASHRLTVREAANDRQRHSRDVHDGTRRSACVVNVLDRLSERTVAVSWRDSTSCHYNDQIWRVGIARQPGRCAVTGVRIQPGEAIYRPIPTLPAPVNAQAMILASAISRVQAEV</sequence>
<evidence type="ECO:0000313" key="1">
    <source>
        <dbReference type="EMBL" id="CAB3776432.1"/>
    </source>
</evidence>
<dbReference type="Proteomes" id="UP000494115">
    <property type="component" value="Unassembled WGS sequence"/>
</dbReference>
<evidence type="ECO:0008006" key="3">
    <source>
        <dbReference type="Google" id="ProtNLM"/>
    </source>
</evidence>
<dbReference type="Pfam" id="PF11811">
    <property type="entry name" value="DUF3331"/>
    <property type="match status" value="1"/>
</dbReference>
<evidence type="ECO:0000313" key="2">
    <source>
        <dbReference type="Proteomes" id="UP000494115"/>
    </source>
</evidence>
<dbReference type="RefSeq" id="WP_217478347.1">
    <property type="nucleotide sequence ID" value="NZ_CADIKM010000001.1"/>
</dbReference>
<proteinExistence type="predicted"/>
<dbReference type="EMBL" id="CADIKM010000001">
    <property type="protein sequence ID" value="CAB3776432.1"/>
    <property type="molecule type" value="Genomic_DNA"/>
</dbReference>
<gene>
    <name evidence="1" type="ORF">LMG28138_00150</name>
</gene>
<organism evidence="1 2">
    <name type="scientific">Pararobbsia alpina</name>
    <dbReference type="NCBI Taxonomy" id="621374"/>
    <lineage>
        <taxon>Bacteria</taxon>
        <taxon>Pseudomonadati</taxon>
        <taxon>Pseudomonadota</taxon>
        <taxon>Betaproteobacteria</taxon>
        <taxon>Burkholderiales</taxon>
        <taxon>Burkholderiaceae</taxon>
        <taxon>Pararobbsia</taxon>
    </lineage>
</organism>